<dbReference type="AlphaFoldDB" id="B8JB92"/>
<organism evidence="2 3">
    <name type="scientific">Anaeromyxobacter dehalogenans (strain ATCC BAA-258 / DSM 21875 / 2CP-1)</name>
    <dbReference type="NCBI Taxonomy" id="455488"/>
    <lineage>
        <taxon>Bacteria</taxon>
        <taxon>Pseudomonadati</taxon>
        <taxon>Myxococcota</taxon>
        <taxon>Myxococcia</taxon>
        <taxon>Myxococcales</taxon>
        <taxon>Cystobacterineae</taxon>
        <taxon>Anaeromyxobacteraceae</taxon>
        <taxon>Anaeromyxobacter</taxon>
    </lineage>
</organism>
<evidence type="ECO:0000313" key="2">
    <source>
        <dbReference type="EMBL" id="ACL65719.1"/>
    </source>
</evidence>
<evidence type="ECO:0000256" key="1">
    <source>
        <dbReference type="SAM" id="Phobius"/>
    </source>
</evidence>
<reference evidence="2" key="1">
    <citation type="submission" date="2009-01" db="EMBL/GenBank/DDBJ databases">
        <title>Complete sequence of Anaeromyxobacter dehalogenans 2CP-1.</title>
        <authorList>
            <consortium name="US DOE Joint Genome Institute"/>
            <person name="Lucas S."/>
            <person name="Copeland A."/>
            <person name="Lapidus A."/>
            <person name="Glavina del Rio T."/>
            <person name="Dalin E."/>
            <person name="Tice H."/>
            <person name="Bruce D."/>
            <person name="Goodwin L."/>
            <person name="Pitluck S."/>
            <person name="Saunders E."/>
            <person name="Brettin T."/>
            <person name="Detter J.C."/>
            <person name="Han C."/>
            <person name="Larimer F."/>
            <person name="Land M."/>
            <person name="Hauser L."/>
            <person name="Kyrpides N."/>
            <person name="Ovchinnikova G."/>
            <person name="Beliaev A.S."/>
            <person name="Richardson P."/>
        </authorList>
    </citation>
    <scope>NUCLEOTIDE SEQUENCE</scope>
    <source>
        <strain evidence="2">2CP-1</strain>
    </source>
</reference>
<sequence>MRDPRLAPFRAPALAFAALLLVSAASGAVLFVLKLGTTAARVQEFYLGSEARFAAPRTLGGILEVAVPHLVAVPLVLFAVAHLVAFTRALRPRAYAALVRLSFGCALAGALAGLGVRFVAPWLAWVKIGAFVGLEAALVAWAVLLVGLFLPERAEAHVRRAAAADGASPQRVPGAPRRD</sequence>
<dbReference type="RefSeq" id="WP_012633532.1">
    <property type="nucleotide sequence ID" value="NC_011891.1"/>
</dbReference>
<feature type="transmembrane region" description="Helical" evidence="1">
    <location>
        <begin position="66"/>
        <end position="86"/>
    </location>
</feature>
<dbReference type="HOGENOM" id="CLU_1507624_0_0_7"/>
<feature type="transmembrane region" description="Helical" evidence="1">
    <location>
        <begin position="125"/>
        <end position="150"/>
    </location>
</feature>
<feature type="transmembrane region" description="Helical" evidence="1">
    <location>
        <begin position="98"/>
        <end position="119"/>
    </location>
</feature>
<accession>B8JB92</accession>
<keyword evidence="1" id="KW-0812">Transmembrane</keyword>
<gene>
    <name evidence="2" type="ordered locus">A2cp1_2381</name>
</gene>
<keyword evidence="1" id="KW-1133">Transmembrane helix</keyword>
<dbReference type="KEGG" id="acp:A2cp1_2381"/>
<evidence type="ECO:0000313" key="3">
    <source>
        <dbReference type="Proteomes" id="UP000007089"/>
    </source>
</evidence>
<name>B8JB92_ANAD2</name>
<keyword evidence="3" id="KW-1185">Reference proteome</keyword>
<dbReference type="Proteomes" id="UP000007089">
    <property type="component" value="Chromosome"/>
</dbReference>
<keyword evidence="1" id="KW-0472">Membrane</keyword>
<protein>
    <submittedName>
        <fullName evidence="2">Uncharacterized protein</fullName>
    </submittedName>
</protein>
<proteinExistence type="predicted"/>
<dbReference type="EMBL" id="CP001359">
    <property type="protein sequence ID" value="ACL65719.1"/>
    <property type="molecule type" value="Genomic_DNA"/>
</dbReference>